<dbReference type="KEGG" id="tpz:Tph_c20940"/>
<keyword evidence="3" id="KW-1185">Reference proteome</keyword>
<gene>
    <name evidence="2" type="ordered locus">Tph_c20940</name>
</gene>
<evidence type="ECO:0000256" key="1">
    <source>
        <dbReference type="SAM" id="MobiDB-lite"/>
    </source>
</evidence>
<organism evidence="2 3">
    <name type="scientific">Thermacetogenium phaeum (strain ATCC BAA-254 / DSM 26808 / PB)</name>
    <dbReference type="NCBI Taxonomy" id="1089553"/>
    <lineage>
        <taxon>Bacteria</taxon>
        <taxon>Bacillati</taxon>
        <taxon>Bacillota</taxon>
        <taxon>Clostridia</taxon>
        <taxon>Thermoanaerobacterales</taxon>
        <taxon>Thermoanaerobacteraceae</taxon>
        <taxon>Thermacetogenium</taxon>
    </lineage>
</organism>
<feature type="region of interest" description="Disordered" evidence="1">
    <location>
        <begin position="74"/>
        <end position="118"/>
    </location>
</feature>
<evidence type="ECO:0008006" key="4">
    <source>
        <dbReference type="Google" id="ProtNLM"/>
    </source>
</evidence>
<dbReference type="AlphaFoldDB" id="K4LHF2"/>
<reference evidence="2 3" key="1">
    <citation type="journal article" date="2012" name="BMC Genomics">
        <title>Genome-guided analysis of physiological and morphological traits of the fermentative acetate oxidizer Thermacetogenium phaeum.</title>
        <authorList>
            <person name="Oehler D."/>
            <person name="Poehlein A."/>
            <person name="Leimbach A."/>
            <person name="Muller N."/>
            <person name="Daniel R."/>
            <person name="Gottschalk G."/>
            <person name="Schink B."/>
        </authorList>
    </citation>
    <scope>NUCLEOTIDE SEQUENCE [LARGE SCALE GENOMIC DNA]</scope>
    <source>
        <strain evidence="3">ATCC BAA-254 / DSM 26808 / PB</strain>
    </source>
</reference>
<accession>K4LHF2</accession>
<sequence length="308" mass="33163">MIRSGFPVPEMSPDFCKRVMAGLSAGGEQRSFFSPLLNFLRRPWLAPALACLILLVIACGSSLSGFLTPDYGSLSGKEKTAGDRETGGITNSGKPRLYDKADAGTPAGPSSTEDVDDVSTFPLSSLEDEEEPAATKMVERSPLPRPERLLAAAEDHGNSHAHRLLEAVQRERFTEIQGTTPAFMPVYLPAGFLLESIASRNSPPADAEEQEGSVREPVLVIFSNPQTGERICLEIAPGSPFAGTEGLSSSAWEDVEGRDGADGGQITDKRKFALTITRYAEKEGRHYTLRISGDVPPEELKKVADSLQ</sequence>
<dbReference type="EMBL" id="CP003732">
    <property type="protein sequence ID" value="AFV12288.1"/>
    <property type="molecule type" value="Genomic_DNA"/>
</dbReference>
<dbReference type="Proteomes" id="UP000000467">
    <property type="component" value="Chromosome"/>
</dbReference>
<dbReference type="STRING" id="1089553.Tph_c20940"/>
<proteinExistence type="predicted"/>
<feature type="compositionally biased region" description="Basic and acidic residues" evidence="1">
    <location>
        <begin position="76"/>
        <end position="86"/>
    </location>
</feature>
<evidence type="ECO:0000313" key="2">
    <source>
        <dbReference type="EMBL" id="AFV12288.1"/>
    </source>
</evidence>
<protein>
    <recommendedName>
        <fullName evidence="4">DUF4367 domain-containing protein</fullName>
    </recommendedName>
</protein>
<dbReference type="HOGENOM" id="CLU_902942_0_0_9"/>
<name>K4LHF2_THEPS</name>
<evidence type="ECO:0000313" key="3">
    <source>
        <dbReference type="Proteomes" id="UP000000467"/>
    </source>
</evidence>